<evidence type="ECO:0000256" key="1">
    <source>
        <dbReference type="ARBA" id="ARBA00022679"/>
    </source>
</evidence>
<dbReference type="InterPro" id="IPR017441">
    <property type="entry name" value="Protein_kinase_ATP_BS"/>
</dbReference>
<dbReference type="SUPFAM" id="SSF50998">
    <property type="entry name" value="Quinoprotein alcohol dehydrogenase-like"/>
    <property type="match status" value="2"/>
</dbReference>
<dbReference type="InterPro" id="IPR015943">
    <property type="entry name" value="WD40/YVTN_repeat-like_dom_sf"/>
</dbReference>
<feature type="region of interest" description="Disordered" evidence="6">
    <location>
        <begin position="666"/>
        <end position="691"/>
    </location>
</feature>
<evidence type="ECO:0000313" key="9">
    <source>
        <dbReference type="Proteomes" id="UP000585836"/>
    </source>
</evidence>
<dbReference type="Pfam" id="PF00069">
    <property type="entry name" value="Pkinase"/>
    <property type="match status" value="1"/>
</dbReference>
<evidence type="ECO:0000256" key="5">
    <source>
        <dbReference type="PROSITE-ProRule" id="PRU10141"/>
    </source>
</evidence>
<dbReference type="AlphaFoldDB" id="A0A7W9PPI0"/>
<name>A0A7W9PPI0_9ACTN</name>
<evidence type="ECO:0000256" key="4">
    <source>
        <dbReference type="ARBA" id="ARBA00022840"/>
    </source>
</evidence>
<feature type="domain" description="Protein kinase" evidence="7">
    <location>
        <begin position="14"/>
        <end position="267"/>
    </location>
</feature>
<feature type="binding site" evidence="5">
    <location>
        <position position="42"/>
    </location>
    <ligand>
        <name>ATP</name>
        <dbReference type="ChEBI" id="CHEBI:30616"/>
    </ligand>
</feature>
<reference evidence="8 9" key="1">
    <citation type="submission" date="2020-08" db="EMBL/GenBank/DDBJ databases">
        <title>Genomic Encyclopedia of Type Strains, Phase III (KMG-III): the genomes of soil and plant-associated and newly described type strains.</title>
        <authorList>
            <person name="Whitman W."/>
        </authorList>
    </citation>
    <scope>NUCLEOTIDE SEQUENCE [LARGE SCALE GENOMIC DNA]</scope>
    <source>
        <strain evidence="8 9">CECT 3313</strain>
    </source>
</reference>
<gene>
    <name evidence="8" type="ORF">FHS34_000408</name>
</gene>
<comment type="caution">
    <text evidence="8">The sequence shown here is derived from an EMBL/GenBank/DDBJ whole genome shotgun (WGS) entry which is preliminary data.</text>
</comment>
<dbReference type="InterPro" id="IPR011009">
    <property type="entry name" value="Kinase-like_dom_sf"/>
</dbReference>
<dbReference type="SMART" id="SM00564">
    <property type="entry name" value="PQQ"/>
    <property type="match status" value="2"/>
</dbReference>
<keyword evidence="1" id="KW-0808">Transferase</keyword>
<dbReference type="CDD" id="cd14014">
    <property type="entry name" value="STKc_PknB_like"/>
    <property type="match status" value="1"/>
</dbReference>
<dbReference type="PANTHER" id="PTHR43289:SF34">
    <property type="entry name" value="SERINE_THREONINE-PROTEIN KINASE YBDM-RELATED"/>
    <property type="match status" value="1"/>
</dbReference>
<keyword evidence="4 5" id="KW-0067">ATP-binding</keyword>
<dbReference type="PROSITE" id="PS00108">
    <property type="entry name" value="PROTEIN_KINASE_ST"/>
    <property type="match status" value="1"/>
</dbReference>
<keyword evidence="3" id="KW-0418">Kinase</keyword>
<dbReference type="SUPFAM" id="SSF56112">
    <property type="entry name" value="Protein kinase-like (PK-like)"/>
    <property type="match status" value="1"/>
</dbReference>
<dbReference type="Pfam" id="PF13360">
    <property type="entry name" value="PQQ_2"/>
    <property type="match status" value="1"/>
</dbReference>
<evidence type="ECO:0000256" key="3">
    <source>
        <dbReference type="ARBA" id="ARBA00022777"/>
    </source>
</evidence>
<dbReference type="GO" id="GO:0004674">
    <property type="term" value="F:protein serine/threonine kinase activity"/>
    <property type="evidence" value="ECO:0007669"/>
    <property type="project" value="TreeGrafter"/>
</dbReference>
<feature type="compositionally biased region" description="Pro residues" evidence="6">
    <location>
        <begin position="277"/>
        <end position="286"/>
    </location>
</feature>
<keyword evidence="2 5" id="KW-0547">Nucleotide-binding</keyword>
<organism evidence="8 9">
    <name type="scientific">Streptomyces echinatus</name>
    <dbReference type="NCBI Taxonomy" id="67293"/>
    <lineage>
        <taxon>Bacteria</taxon>
        <taxon>Bacillati</taxon>
        <taxon>Actinomycetota</taxon>
        <taxon>Actinomycetes</taxon>
        <taxon>Kitasatosporales</taxon>
        <taxon>Streptomycetaceae</taxon>
        <taxon>Streptomyces</taxon>
    </lineage>
</organism>
<dbReference type="PANTHER" id="PTHR43289">
    <property type="entry name" value="MITOGEN-ACTIVATED PROTEIN KINASE KINASE KINASE 20-RELATED"/>
    <property type="match status" value="1"/>
</dbReference>
<evidence type="ECO:0000313" key="8">
    <source>
        <dbReference type="EMBL" id="MBB5924973.1"/>
    </source>
</evidence>
<dbReference type="Gene3D" id="1.10.510.10">
    <property type="entry name" value="Transferase(Phosphotransferase) domain 1"/>
    <property type="match status" value="1"/>
</dbReference>
<dbReference type="RefSeq" id="WP_184959730.1">
    <property type="nucleotide sequence ID" value="NZ_JACHJK010000001.1"/>
</dbReference>
<dbReference type="Gene3D" id="2.130.10.10">
    <property type="entry name" value="YVTN repeat-like/Quinoprotein amine dehydrogenase"/>
    <property type="match status" value="1"/>
</dbReference>
<feature type="region of interest" description="Disordered" evidence="6">
    <location>
        <begin position="269"/>
        <end position="293"/>
    </location>
</feature>
<dbReference type="Gene3D" id="3.30.200.20">
    <property type="entry name" value="Phosphorylase Kinase, domain 1"/>
    <property type="match status" value="1"/>
</dbReference>
<dbReference type="GO" id="GO:0005524">
    <property type="term" value="F:ATP binding"/>
    <property type="evidence" value="ECO:0007669"/>
    <property type="project" value="UniProtKB-UniRule"/>
</dbReference>
<dbReference type="InterPro" id="IPR011047">
    <property type="entry name" value="Quinoprotein_ADH-like_sf"/>
</dbReference>
<proteinExistence type="predicted"/>
<dbReference type="Proteomes" id="UP000585836">
    <property type="component" value="Unassembled WGS sequence"/>
</dbReference>
<dbReference type="InterPro" id="IPR000719">
    <property type="entry name" value="Prot_kinase_dom"/>
</dbReference>
<dbReference type="InterPro" id="IPR002372">
    <property type="entry name" value="PQQ_rpt_dom"/>
</dbReference>
<evidence type="ECO:0000256" key="6">
    <source>
        <dbReference type="SAM" id="MobiDB-lite"/>
    </source>
</evidence>
<evidence type="ECO:0000259" key="7">
    <source>
        <dbReference type="PROSITE" id="PS50011"/>
    </source>
</evidence>
<dbReference type="SMART" id="SM00220">
    <property type="entry name" value="S_TKc"/>
    <property type="match status" value="1"/>
</dbReference>
<sequence length="714" mass="75671">MALRDSDPAEVGGYRIDDRLGSGGMGVVYLARSASGRRLAVKVVHAQYADDDEFRIRFRREVAAARQVSGAFTAPVVDADADASRPWMATVYIPGEDLGTHVRRHGPLPPDRLRELAAGLAEALRDIHRAGVVHRDLKPANVMLAEDGPRVIDFGISRAAEAAGMDALTQTGRVMGTPPFMSPEQFAAPHEVGPATDIFSLGAVVAYAATRRGPFDSPSPWETATRVVEGDPDLAGVPADLLPFVRLCLEKHPKSRPGPDELLHLLREGRLPDPRPEAAPPDTAPPRPRRRRRWPAAVAATAVLAAVAATGTLLARDGGDTPHALPAGWHTWHRQAEDPLAGDPDSMGPSGPFSRCVLADGSLLCAGDSIMATRFTLADGRNVWTRPMDPTPAETSSSGGGTIIGTRPGAVYVYGADDRDIKGGDEPESRTRYTVQALAPATGRPIWRTVVADNVDGMGPDINGAVAVPAGVITTYGNASDSYALLDATDGGVRWHHRLPAGAAPDCQLTGAAGQVYLICHTSDDDGNYERTTAAQLDPATGKARWRITAKGQLYLFGQTRGHLVLGTDPLMNRLTGLTLINASSHVLTTVRLTAPRTATGVHLVRDTLYLTLTSGSVHAVDPWTGRERWQSNSTVEQPGPPTASATRLYLASPTGRLAALDLRTGRVTGTLPGRDDGDTGGGPDNTAAPVLSGDALYVPYGIRAVYSVDVRDL</sequence>
<evidence type="ECO:0000256" key="2">
    <source>
        <dbReference type="ARBA" id="ARBA00022741"/>
    </source>
</evidence>
<keyword evidence="9" id="KW-1185">Reference proteome</keyword>
<dbReference type="InterPro" id="IPR018391">
    <property type="entry name" value="PQQ_b-propeller_rpt"/>
</dbReference>
<dbReference type="EMBL" id="JACHJK010000001">
    <property type="protein sequence ID" value="MBB5924973.1"/>
    <property type="molecule type" value="Genomic_DNA"/>
</dbReference>
<dbReference type="InterPro" id="IPR008271">
    <property type="entry name" value="Ser/Thr_kinase_AS"/>
</dbReference>
<dbReference type="PROSITE" id="PS00107">
    <property type="entry name" value="PROTEIN_KINASE_ATP"/>
    <property type="match status" value="1"/>
</dbReference>
<dbReference type="Gene3D" id="2.140.10.10">
    <property type="entry name" value="Quinoprotein alcohol dehydrogenase-like superfamily"/>
    <property type="match status" value="1"/>
</dbReference>
<dbReference type="PROSITE" id="PS50011">
    <property type="entry name" value="PROTEIN_KINASE_DOM"/>
    <property type="match status" value="1"/>
</dbReference>
<protein>
    <submittedName>
        <fullName evidence="8">Outer membrane protein assembly factor BamB</fullName>
    </submittedName>
</protein>
<accession>A0A7W9PPI0</accession>